<reference evidence="1" key="1">
    <citation type="submission" date="2014-11" db="EMBL/GenBank/DDBJ databases">
        <authorList>
            <person name="Amaro Gonzalez C."/>
        </authorList>
    </citation>
    <scope>NUCLEOTIDE SEQUENCE</scope>
</reference>
<sequence>MQERAEERKSTQGVSCVRPLTPRAATTAAVCVQPGNSGMA</sequence>
<protein>
    <submittedName>
        <fullName evidence="1">Uncharacterized protein</fullName>
    </submittedName>
</protein>
<dbReference type="AlphaFoldDB" id="A0A0E9VYV0"/>
<dbReference type="EMBL" id="GBXM01026149">
    <property type="protein sequence ID" value="JAH82428.1"/>
    <property type="molecule type" value="Transcribed_RNA"/>
</dbReference>
<organism evidence="1">
    <name type="scientific">Anguilla anguilla</name>
    <name type="common">European freshwater eel</name>
    <name type="synonym">Muraena anguilla</name>
    <dbReference type="NCBI Taxonomy" id="7936"/>
    <lineage>
        <taxon>Eukaryota</taxon>
        <taxon>Metazoa</taxon>
        <taxon>Chordata</taxon>
        <taxon>Craniata</taxon>
        <taxon>Vertebrata</taxon>
        <taxon>Euteleostomi</taxon>
        <taxon>Actinopterygii</taxon>
        <taxon>Neopterygii</taxon>
        <taxon>Teleostei</taxon>
        <taxon>Anguilliformes</taxon>
        <taxon>Anguillidae</taxon>
        <taxon>Anguilla</taxon>
    </lineage>
</organism>
<name>A0A0E9VYV0_ANGAN</name>
<reference evidence="1" key="2">
    <citation type="journal article" date="2015" name="Fish Shellfish Immunol.">
        <title>Early steps in the European eel (Anguilla anguilla)-Vibrio vulnificus interaction in the gills: Role of the RtxA13 toxin.</title>
        <authorList>
            <person name="Callol A."/>
            <person name="Pajuelo D."/>
            <person name="Ebbesson L."/>
            <person name="Teles M."/>
            <person name="MacKenzie S."/>
            <person name="Amaro C."/>
        </authorList>
    </citation>
    <scope>NUCLEOTIDE SEQUENCE</scope>
</reference>
<proteinExistence type="predicted"/>
<evidence type="ECO:0000313" key="1">
    <source>
        <dbReference type="EMBL" id="JAH82428.1"/>
    </source>
</evidence>
<accession>A0A0E9VYV0</accession>